<keyword evidence="4 6" id="KW-1133">Transmembrane helix</keyword>
<keyword evidence="5 6" id="KW-0472">Membrane</keyword>
<dbReference type="PROSITE" id="PS50850">
    <property type="entry name" value="MFS"/>
    <property type="match status" value="1"/>
</dbReference>
<dbReference type="InterPro" id="IPR050189">
    <property type="entry name" value="MFS_Efflux_Transporters"/>
</dbReference>
<feature type="transmembrane region" description="Helical" evidence="6">
    <location>
        <begin position="95"/>
        <end position="113"/>
    </location>
</feature>
<evidence type="ECO:0000256" key="3">
    <source>
        <dbReference type="ARBA" id="ARBA00022692"/>
    </source>
</evidence>
<keyword evidence="9" id="KW-1185">Reference proteome</keyword>
<dbReference type="GO" id="GO:0022857">
    <property type="term" value="F:transmembrane transporter activity"/>
    <property type="evidence" value="ECO:0007669"/>
    <property type="project" value="InterPro"/>
</dbReference>
<gene>
    <name evidence="8" type="ORF">FXF65_02820</name>
</gene>
<dbReference type="CDD" id="cd17324">
    <property type="entry name" value="MFS_NepI_like"/>
    <property type="match status" value="1"/>
</dbReference>
<dbReference type="InterPro" id="IPR020846">
    <property type="entry name" value="MFS_dom"/>
</dbReference>
<protein>
    <submittedName>
        <fullName evidence="8">MFS transporter</fullName>
    </submittedName>
</protein>
<organism evidence="8 9">
    <name type="scientific">Actinomadura syzygii</name>
    <dbReference type="NCBI Taxonomy" id="1427538"/>
    <lineage>
        <taxon>Bacteria</taxon>
        <taxon>Bacillati</taxon>
        <taxon>Actinomycetota</taxon>
        <taxon>Actinomycetes</taxon>
        <taxon>Streptosporangiales</taxon>
        <taxon>Thermomonosporaceae</taxon>
        <taxon>Actinomadura</taxon>
    </lineage>
</organism>
<feature type="transmembrane region" description="Helical" evidence="6">
    <location>
        <begin position="380"/>
        <end position="396"/>
    </location>
</feature>
<feature type="transmembrane region" description="Helical" evidence="6">
    <location>
        <begin position="321"/>
        <end position="340"/>
    </location>
</feature>
<evidence type="ECO:0000313" key="9">
    <source>
        <dbReference type="Proteomes" id="UP000322634"/>
    </source>
</evidence>
<dbReference type="GO" id="GO:0005886">
    <property type="term" value="C:plasma membrane"/>
    <property type="evidence" value="ECO:0007669"/>
    <property type="project" value="UniProtKB-SubCell"/>
</dbReference>
<comment type="subcellular location">
    <subcellularLocation>
        <location evidence="1">Cell membrane</location>
        <topology evidence="1">Multi-pass membrane protein</topology>
    </subcellularLocation>
</comment>
<evidence type="ECO:0000313" key="8">
    <source>
        <dbReference type="EMBL" id="TYC18695.1"/>
    </source>
</evidence>
<feature type="transmembrane region" description="Helical" evidence="6">
    <location>
        <begin position="352"/>
        <end position="374"/>
    </location>
</feature>
<dbReference type="AlphaFoldDB" id="A0A5D0UM64"/>
<name>A0A5D0UM64_9ACTN</name>
<keyword evidence="3 6" id="KW-0812">Transmembrane</keyword>
<accession>A0A5D0UM64</accession>
<evidence type="ECO:0000256" key="1">
    <source>
        <dbReference type="ARBA" id="ARBA00004651"/>
    </source>
</evidence>
<dbReference type="SUPFAM" id="SSF103473">
    <property type="entry name" value="MFS general substrate transporter"/>
    <property type="match status" value="1"/>
</dbReference>
<comment type="caution">
    <text evidence="8">The sequence shown here is derived from an EMBL/GenBank/DDBJ whole genome shotgun (WGS) entry which is preliminary data.</text>
</comment>
<dbReference type="RefSeq" id="WP_148348069.1">
    <property type="nucleotide sequence ID" value="NZ_JBHSBF010000019.1"/>
</dbReference>
<dbReference type="PANTHER" id="PTHR43124">
    <property type="entry name" value="PURINE EFFLUX PUMP PBUE"/>
    <property type="match status" value="1"/>
</dbReference>
<dbReference type="Proteomes" id="UP000322634">
    <property type="component" value="Unassembled WGS sequence"/>
</dbReference>
<dbReference type="Gene3D" id="1.20.1250.20">
    <property type="entry name" value="MFS general substrate transporter like domains"/>
    <property type="match status" value="1"/>
</dbReference>
<evidence type="ECO:0000256" key="5">
    <source>
        <dbReference type="ARBA" id="ARBA00023136"/>
    </source>
</evidence>
<feature type="transmembrane region" description="Helical" evidence="6">
    <location>
        <begin position="157"/>
        <end position="178"/>
    </location>
</feature>
<feature type="transmembrane region" description="Helical" evidence="6">
    <location>
        <begin position="293"/>
        <end position="315"/>
    </location>
</feature>
<feature type="transmembrane region" description="Helical" evidence="6">
    <location>
        <begin position="67"/>
        <end position="88"/>
    </location>
</feature>
<evidence type="ECO:0000256" key="6">
    <source>
        <dbReference type="SAM" id="Phobius"/>
    </source>
</evidence>
<reference evidence="8 9" key="1">
    <citation type="submission" date="2019-08" db="EMBL/GenBank/DDBJ databases">
        <title>Actinomadura sp. nov. CYP1-5 isolated from mountain soil.</title>
        <authorList>
            <person name="Songsumanus A."/>
            <person name="Kuncharoen N."/>
            <person name="Kudo T."/>
            <person name="Yuki M."/>
            <person name="Igarashi Y."/>
            <person name="Tanasupawat S."/>
        </authorList>
    </citation>
    <scope>NUCLEOTIDE SEQUENCE [LARGE SCALE GENOMIC DNA]</scope>
    <source>
        <strain evidence="8 9">GKU157</strain>
    </source>
</reference>
<feature type="domain" description="Major facilitator superfamily (MFS) profile" evidence="7">
    <location>
        <begin position="30"/>
        <end position="403"/>
    </location>
</feature>
<dbReference type="InterPro" id="IPR036259">
    <property type="entry name" value="MFS_trans_sf"/>
</dbReference>
<feature type="transmembrane region" description="Helical" evidence="6">
    <location>
        <begin position="226"/>
        <end position="247"/>
    </location>
</feature>
<dbReference type="InterPro" id="IPR011701">
    <property type="entry name" value="MFS"/>
</dbReference>
<evidence type="ECO:0000256" key="2">
    <source>
        <dbReference type="ARBA" id="ARBA00022475"/>
    </source>
</evidence>
<feature type="transmembrane region" description="Helical" evidence="6">
    <location>
        <begin position="28"/>
        <end position="47"/>
    </location>
</feature>
<dbReference type="EMBL" id="VSFF01000001">
    <property type="protein sequence ID" value="TYC18695.1"/>
    <property type="molecule type" value="Genomic_DNA"/>
</dbReference>
<sequence>MELSPVNRIESPASAAPAAADQVPLRRWLAVVAVAVGTFLVVTAEQLPVGLLTSVGGDLGVSEGTAGLMITVPGLVASAGALLVPVVIGRADRRTVLLALISLMVVANALSFLAPDFPVLLASRFLVGVSIGGFWALAAGIAVRLVPESHVPRATSIAFGGATAANVLGVPAGTLIGGLTDWRIAFLTLAGLGLLAVAALFVLLPGIPATGSIRLGALLSLFGDRFVRAATMSTFLLVSGHMAAYTFVSPILRDISGVDEDLIGPLLLVFGAAGIVGTFVAGAAAGRNVRATVAVVAALLTAVLALFPLLGGTAVTGTALLVLWGLSFGSVPVGVQMWIFKAAPDHAEPATALNTVVFNLAIALGALFGGFVVNGASTKAVLWFAAVLTVLTLAAVQSTRRAGAR</sequence>
<feature type="transmembrane region" description="Helical" evidence="6">
    <location>
        <begin position="184"/>
        <end position="205"/>
    </location>
</feature>
<proteinExistence type="predicted"/>
<evidence type="ECO:0000256" key="4">
    <source>
        <dbReference type="ARBA" id="ARBA00022989"/>
    </source>
</evidence>
<keyword evidence="2" id="KW-1003">Cell membrane</keyword>
<dbReference type="PANTHER" id="PTHR43124:SF3">
    <property type="entry name" value="CHLORAMPHENICOL EFFLUX PUMP RV0191"/>
    <property type="match status" value="1"/>
</dbReference>
<feature type="transmembrane region" description="Helical" evidence="6">
    <location>
        <begin position="267"/>
        <end position="286"/>
    </location>
</feature>
<feature type="transmembrane region" description="Helical" evidence="6">
    <location>
        <begin position="125"/>
        <end position="145"/>
    </location>
</feature>
<dbReference type="Pfam" id="PF07690">
    <property type="entry name" value="MFS_1"/>
    <property type="match status" value="1"/>
</dbReference>
<dbReference type="OrthoDB" id="9814237at2"/>
<evidence type="ECO:0000259" key="7">
    <source>
        <dbReference type="PROSITE" id="PS50850"/>
    </source>
</evidence>